<evidence type="ECO:0000313" key="11">
    <source>
        <dbReference type="EMBL" id="CAI6355785.1"/>
    </source>
</evidence>
<dbReference type="GO" id="GO:0061630">
    <property type="term" value="F:ubiquitin protein ligase activity"/>
    <property type="evidence" value="ECO:0007669"/>
    <property type="project" value="TreeGrafter"/>
</dbReference>
<evidence type="ECO:0000256" key="8">
    <source>
        <dbReference type="PROSITE-ProRule" id="PRU00175"/>
    </source>
</evidence>
<keyword evidence="3" id="KW-0479">Metal-binding</keyword>
<dbReference type="Proteomes" id="UP001160148">
    <property type="component" value="Unassembled WGS sequence"/>
</dbReference>
<proteinExistence type="predicted"/>
<dbReference type="GO" id="GO:0043161">
    <property type="term" value="P:proteasome-mediated ubiquitin-dependent protein catabolic process"/>
    <property type="evidence" value="ECO:0007669"/>
    <property type="project" value="TreeGrafter"/>
</dbReference>
<feature type="transmembrane region" description="Helical" evidence="9">
    <location>
        <begin position="311"/>
        <end position="334"/>
    </location>
</feature>
<feature type="transmembrane region" description="Helical" evidence="9">
    <location>
        <begin position="214"/>
        <end position="240"/>
    </location>
</feature>
<keyword evidence="12" id="KW-1185">Reference proteome</keyword>
<comment type="caution">
    <text evidence="11">The sequence shown here is derived from an EMBL/GenBank/DDBJ whole genome shotgun (WGS) entry which is preliminary data.</text>
</comment>
<sequence>MSTIVSLCVFLRTPPLFIMDRIFNNSFGFQDIDGLVITLSNTFGNSIHNQFEDGDPVQYIVAILLLFYLFIKIIAICLIFCLLLCIFVLPTRHLYNVYIHGAPICVVILSCWVNMQTLNVLSKQYVNFNMDIINKVITWDVDVILGIFTQLKIVNFFCLLFCNIILQFGLSLVFNFLQVCATNHSIHKVVYISFITPTLMTLITATHSNTVTMLLLSLLPLFIVPKICWINILTIVKLICYGYKHIRESTIYDFVFMEWSRLNMPNVLKLFWAIRLLDLFILSLLNKEIKHETLFGTVKYLLIKGCDTSTAVLGMASFVSYFCHYIIVFFRWVVTEDVDQMNIRQRSAIVFLLLALQTRLAVLEPDERFIQLLINISITCDFLMIYIHGSMVDPLLRSLSVNRNKSINRHLRGLLVSGLLLVFSITVLRYLWHYNFPSNWKLDIFCINLQISVKVLVTLGVYSLYMIDGYHKTIWEKLDDYEFYIKSFGDVANFCLSTIIFLNGVNNLFFESVNIASIPLMCLHAYYGIWRSIRDGWRVLIRRRLAIRRVESLADATNVQLSEFDDVCSICRHIMDSAKITNCNHYFHRICLRKWLNLKDKCPLCHHILYQA</sequence>
<reference evidence="11 12" key="1">
    <citation type="submission" date="2023-01" db="EMBL/GenBank/DDBJ databases">
        <authorList>
            <person name="Whitehead M."/>
        </authorList>
    </citation>
    <scope>NUCLEOTIDE SEQUENCE [LARGE SCALE GENOMIC DNA]</scope>
</reference>
<dbReference type="PANTHER" id="PTHR22763:SF163">
    <property type="entry name" value="E3 UBIQUITIN-PROTEIN LIGASE RNF139"/>
    <property type="match status" value="1"/>
</dbReference>
<evidence type="ECO:0000256" key="1">
    <source>
        <dbReference type="ARBA" id="ARBA00004141"/>
    </source>
</evidence>
<feature type="transmembrane region" description="Helical" evidence="9">
    <location>
        <begin position="59"/>
        <end position="88"/>
    </location>
</feature>
<keyword evidence="4 8" id="KW-0863">Zinc-finger</keyword>
<dbReference type="InterPro" id="IPR013083">
    <property type="entry name" value="Znf_RING/FYVE/PHD"/>
</dbReference>
<evidence type="ECO:0000259" key="10">
    <source>
        <dbReference type="PROSITE" id="PS50089"/>
    </source>
</evidence>
<comment type="subcellular location">
    <subcellularLocation>
        <location evidence="1">Membrane</location>
        <topology evidence="1">Multi-pass membrane protein</topology>
    </subcellularLocation>
</comment>
<dbReference type="Pfam" id="PF13705">
    <property type="entry name" value="TRC8_N"/>
    <property type="match status" value="1"/>
</dbReference>
<dbReference type="GO" id="GO:0036503">
    <property type="term" value="P:ERAD pathway"/>
    <property type="evidence" value="ECO:0007669"/>
    <property type="project" value="TreeGrafter"/>
</dbReference>
<dbReference type="PANTHER" id="PTHR22763">
    <property type="entry name" value="RING ZINC FINGER PROTEIN"/>
    <property type="match status" value="1"/>
</dbReference>
<dbReference type="InterPro" id="IPR050731">
    <property type="entry name" value="HRD1_E3_ubiq-ligases"/>
</dbReference>
<evidence type="ECO:0000256" key="6">
    <source>
        <dbReference type="ARBA" id="ARBA00022989"/>
    </source>
</evidence>
<dbReference type="SMART" id="SM00184">
    <property type="entry name" value="RING"/>
    <property type="match status" value="1"/>
</dbReference>
<evidence type="ECO:0000256" key="9">
    <source>
        <dbReference type="SAM" id="Phobius"/>
    </source>
</evidence>
<feature type="transmembrane region" description="Helical" evidence="9">
    <location>
        <begin position="95"/>
        <end position="115"/>
    </location>
</feature>
<evidence type="ECO:0000256" key="5">
    <source>
        <dbReference type="ARBA" id="ARBA00022833"/>
    </source>
</evidence>
<feature type="transmembrane region" description="Helical" evidence="9">
    <location>
        <begin position="508"/>
        <end position="529"/>
    </location>
</feature>
<dbReference type="Pfam" id="PF13923">
    <property type="entry name" value="zf-C3HC4_2"/>
    <property type="match status" value="1"/>
</dbReference>
<dbReference type="GO" id="GO:0036513">
    <property type="term" value="C:Derlin-1 retrotranslocation complex"/>
    <property type="evidence" value="ECO:0007669"/>
    <property type="project" value="TreeGrafter"/>
</dbReference>
<protein>
    <recommendedName>
        <fullName evidence="10">RING-type domain-containing protein</fullName>
    </recommendedName>
</protein>
<dbReference type="Gene3D" id="3.30.40.10">
    <property type="entry name" value="Zinc/RING finger domain, C3HC4 (zinc finger)"/>
    <property type="match status" value="1"/>
</dbReference>
<evidence type="ECO:0000256" key="4">
    <source>
        <dbReference type="ARBA" id="ARBA00022771"/>
    </source>
</evidence>
<dbReference type="AlphaFoldDB" id="A0AAV0WID5"/>
<organism evidence="11 12">
    <name type="scientific">Macrosiphum euphorbiae</name>
    <name type="common">potato aphid</name>
    <dbReference type="NCBI Taxonomy" id="13131"/>
    <lineage>
        <taxon>Eukaryota</taxon>
        <taxon>Metazoa</taxon>
        <taxon>Ecdysozoa</taxon>
        <taxon>Arthropoda</taxon>
        <taxon>Hexapoda</taxon>
        <taxon>Insecta</taxon>
        <taxon>Pterygota</taxon>
        <taxon>Neoptera</taxon>
        <taxon>Paraneoptera</taxon>
        <taxon>Hemiptera</taxon>
        <taxon>Sternorrhyncha</taxon>
        <taxon>Aphidomorpha</taxon>
        <taxon>Aphidoidea</taxon>
        <taxon>Aphididae</taxon>
        <taxon>Macrosiphini</taxon>
        <taxon>Macrosiphum</taxon>
    </lineage>
</organism>
<dbReference type="InterPro" id="IPR001841">
    <property type="entry name" value="Znf_RING"/>
</dbReference>
<dbReference type="InterPro" id="IPR025754">
    <property type="entry name" value="TRC8_N_dom"/>
</dbReference>
<dbReference type="PROSITE" id="PS50089">
    <property type="entry name" value="ZF_RING_2"/>
    <property type="match status" value="1"/>
</dbReference>
<dbReference type="EMBL" id="CARXXK010000002">
    <property type="protein sequence ID" value="CAI6355785.1"/>
    <property type="molecule type" value="Genomic_DNA"/>
</dbReference>
<keyword evidence="7 9" id="KW-0472">Membrane</keyword>
<gene>
    <name evidence="11" type="ORF">MEUPH1_LOCUS11599</name>
</gene>
<feature type="transmembrane region" description="Helical" evidence="9">
    <location>
        <begin position="369"/>
        <end position="389"/>
    </location>
</feature>
<dbReference type="SUPFAM" id="SSF57850">
    <property type="entry name" value="RING/U-box"/>
    <property type="match status" value="1"/>
</dbReference>
<evidence type="ECO:0000256" key="3">
    <source>
        <dbReference type="ARBA" id="ARBA00022723"/>
    </source>
</evidence>
<evidence type="ECO:0000313" key="12">
    <source>
        <dbReference type="Proteomes" id="UP001160148"/>
    </source>
</evidence>
<feature type="domain" description="RING-type" evidence="10">
    <location>
        <begin position="568"/>
        <end position="606"/>
    </location>
</feature>
<feature type="transmembrane region" description="Helical" evidence="9">
    <location>
        <begin position="153"/>
        <end position="177"/>
    </location>
</feature>
<keyword evidence="6 9" id="KW-1133">Transmembrane helix</keyword>
<feature type="transmembrane region" description="Helical" evidence="9">
    <location>
        <begin position="267"/>
        <end position="285"/>
    </location>
</feature>
<keyword evidence="2 9" id="KW-0812">Transmembrane</keyword>
<feature type="transmembrane region" description="Helical" evidence="9">
    <location>
        <begin position="451"/>
        <end position="471"/>
    </location>
</feature>
<keyword evidence="5" id="KW-0862">Zinc</keyword>
<dbReference type="GO" id="GO:0008270">
    <property type="term" value="F:zinc ion binding"/>
    <property type="evidence" value="ECO:0007669"/>
    <property type="project" value="UniProtKB-KW"/>
</dbReference>
<evidence type="ECO:0000256" key="7">
    <source>
        <dbReference type="ARBA" id="ARBA00023136"/>
    </source>
</evidence>
<evidence type="ECO:0000256" key="2">
    <source>
        <dbReference type="ARBA" id="ARBA00022692"/>
    </source>
</evidence>
<feature type="transmembrane region" description="Helical" evidence="9">
    <location>
        <begin position="189"/>
        <end position="208"/>
    </location>
</feature>
<feature type="transmembrane region" description="Helical" evidence="9">
    <location>
        <begin position="410"/>
        <end position="431"/>
    </location>
</feature>
<name>A0AAV0WID5_9HEMI</name>
<accession>A0AAV0WID5</accession>